<feature type="domain" description="Cyclic nucleotide-binding" evidence="5">
    <location>
        <begin position="27"/>
        <end position="144"/>
    </location>
</feature>
<evidence type="ECO:0000259" key="6">
    <source>
        <dbReference type="PROSITE" id="PS51063"/>
    </source>
</evidence>
<dbReference type="PANTHER" id="PTHR24567">
    <property type="entry name" value="CRP FAMILY TRANSCRIPTIONAL REGULATORY PROTEIN"/>
    <property type="match status" value="1"/>
</dbReference>
<keyword evidence="4" id="KW-0535">Nitrogen fixation</keyword>
<dbReference type="SMART" id="SM00419">
    <property type="entry name" value="HTH_CRP"/>
    <property type="match status" value="1"/>
</dbReference>
<dbReference type="InterPro" id="IPR018490">
    <property type="entry name" value="cNMP-bd_dom_sf"/>
</dbReference>
<dbReference type="CDD" id="cd00092">
    <property type="entry name" value="HTH_CRP"/>
    <property type="match status" value="1"/>
</dbReference>
<dbReference type="SUPFAM" id="SSF51206">
    <property type="entry name" value="cAMP-binding domain-like"/>
    <property type="match status" value="1"/>
</dbReference>
<dbReference type="InterPro" id="IPR018335">
    <property type="entry name" value="Tscrpt_reg_HTH_Crp-type_CS"/>
</dbReference>
<comment type="caution">
    <text evidence="7">The sequence shown here is derived from an EMBL/GenBank/DDBJ whole genome shotgun (WGS) entry which is preliminary data.</text>
</comment>
<organism evidence="7 8">
    <name type="scientific">Rhizobium rosettiformans W3</name>
    <dbReference type="NCBI Taxonomy" id="538378"/>
    <lineage>
        <taxon>Bacteria</taxon>
        <taxon>Pseudomonadati</taxon>
        <taxon>Pseudomonadota</taxon>
        <taxon>Alphaproteobacteria</taxon>
        <taxon>Hyphomicrobiales</taxon>
        <taxon>Rhizobiaceae</taxon>
        <taxon>Rhizobium/Agrobacterium group</taxon>
        <taxon>Rhizobium</taxon>
    </lineage>
</organism>
<dbReference type="CDD" id="cd00038">
    <property type="entry name" value="CAP_ED"/>
    <property type="match status" value="1"/>
</dbReference>
<dbReference type="GO" id="GO:0003677">
    <property type="term" value="F:DNA binding"/>
    <property type="evidence" value="ECO:0007669"/>
    <property type="project" value="UniProtKB-KW"/>
</dbReference>
<dbReference type="RefSeq" id="WP_113459609.1">
    <property type="nucleotide sequence ID" value="NZ_STGU01000007.1"/>
</dbReference>
<sequence length="241" mass="26872">MDTYRKHFPECEAPAVCRSCEARHGGLCSVLTASQLTELNKHSMRRRIDSGNEVIGQGEQVGSYSNILKGVIKLSKMMADGRQQIVGLQFAPDFLGRPFLGESTITAEAATDTEICTFPRNIVDRMVGEVPDMERKLHAQSLKELDEARDWMLTLGRKTAQEKVASFLYLIATHIDPESEGTQTFDLPLSRADIADFLGLTIETVSRQMTKLRKDGIIVIENNRHVIVPKLDRLRDAAGVD</sequence>
<evidence type="ECO:0000256" key="4">
    <source>
        <dbReference type="ARBA" id="ARBA00023231"/>
    </source>
</evidence>
<reference evidence="7 8" key="1">
    <citation type="submission" date="2019-04" db="EMBL/GenBank/DDBJ databases">
        <title>genome sequence of strain W3.</title>
        <authorList>
            <person name="Gao J."/>
            <person name="Sun J."/>
        </authorList>
    </citation>
    <scope>NUCLEOTIDE SEQUENCE [LARGE SCALE GENOMIC DNA]</scope>
    <source>
        <strain evidence="7 8">W3</strain>
    </source>
</reference>
<dbReference type="EMBL" id="STGU01000007">
    <property type="protein sequence ID" value="THV34905.1"/>
    <property type="molecule type" value="Genomic_DNA"/>
</dbReference>
<evidence type="ECO:0000259" key="5">
    <source>
        <dbReference type="PROSITE" id="PS50042"/>
    </source>
</evidence>
<feature type="domain" description="HTH crp-type" evidence="6">
    <location>
        <begin position="158"/>
        <end position="232"/>
    </location>
</feature>
<dbReference type="InterPro" id="IPR000595">
    <property type="entry name" value="cNMP-bd_dom"/>
</dbReference>
<accession>A0A4S8PXU3</accession>
<dbReference type="SUPFAM" id="SSF46785">
    <property type="entry name" value="Winged helix' DNA-binding domain"/>
    <property type="match status" value="1"/>
</dbReference>
<protein>
    <submittedName>
        <fullName evidence="7">Crp/Fnr family transcriptional regulator</fullName>
    </submittedName>
</protein>
<dbReference type="GO" id="GO:0005829">
    <property type="term" value="C:cytosol"/>
    <property type="evidence" value="ECO:0007669"/>
    <property type="project" value="TreeGrafter"/>
</dbReference>
<dbReference type="GO" id="GO:0003700">
    <property type="term" value="F:DNA-binding transcription factor activity"/>
    <property type="evidence" value="ECO:0007669"/>
    <property type="project" value="InterPro"/>
</dbReference>
<dbReference type="InterPro" id="IPR050397">
    <property type="entry name" value="Env_Response_Regulators"/>
</dbReference>
<dbReference type="InterPro" id="IPR036390">
    <property type="entry name" value="WH_DNA-bd_sf"/>
</dbReference>
<evidence type="ECO:0000256" key="2">
    <source>
        <dbReference type="ARBA" id="ARBA00023125"/>
    </source>
</evidence>
<dbReference type="PROSITE" id="PS50042">
    <property type="entry name" value="CNMP_BINDING_3"/>
    <property type="match status" value="1"/>
</dbReference>
<dbReference type="Gene3D" id="1.10.10.10">
    <property type="entry name" value="Winged helix-like DNA-binding domain superfamily/Winged helix DNA-binding domain"/>
    <property type="match status" value="1"/>
</dbReference>
<dbReference type="Pfam" id="PF13545">
    <property type="entry name" value="HTH_Crp_2"/>
    <property type="match status" value="1"/>
</dbReference>
<dbReference type="InterPro" id="IPR012318">
    <property type="entry name" value="HTH_CRP"/>
</dbReference>
<dbReference type="Gene3D" id="2.60.120.10">
    <property type="entry name" value="Jelly Rolls"/>
    <property type="match status" value="1"/>
</dbReference>
<evidence type="ECO:0000256" key="1">
    <source>
        <dbReference type="ARBA" id="ARBA00023015"/>
    </source>
</evidence>
<keyword evidence="1" id="KW-0805">Transcription regulation</keyword>
<dbReference type="InterPro" id="IPR014710">
    <property type="entry name" value="RmlC-like_jellyroll"/>
</dbReference>
<evidence type="ECO:0000256" key="3">
    <source>
        <dbReference type="ARBA" id="ARBA00023163"/>
    </source>
</evidence>
<dbReference type="Pfam" id="PF00027">
    <property type="entry name" value="cNMP_binding"/>
    <property type="match status" value="1"/>
</dbReference>
<dbReference type="FunFam" id="1.10.10.10:FF:000028">
    <property type="entry name" value="Fumarate/nitrate reduction transcriptional regulator Fnr"/>
    <property type="match status" value="1"/>
</dbReference>
<evidence type="ECO:0000313" key="8">
    <source>
        <dbReference type="Proteomes" id="UP000307378"/>
    </source>
</evidence>
<dbReference type="InterPro" id="IPR036388">
    <property type="entry name" value="WH-like_DNA-bd_sf"/>
</dbReference>
<dbReference type="PROSITE" id="PS00042">
    <property type="entry name" value="HTH_CRP_1"/>
    <property type="match status" value="1"/>
</dbReference>
<dbReference type="PROSITE" id="PS51063">
    <property type="entry name" value="HTH_CRP_2"/>
    <property type="match status" value="1"/>
</dbReference>
<keyword evidence="3" id="KW-0804">Transcription</keyword>
<name>A0A4S8PXU3_9HYPH</name>
<dbReference type="Proteomes" id="UP000307378">
    <property type="component" value="Unassembled WGS sequence"/>
</dbReference>
<dbReference type="PANTHER" id="PTHR24567:SF75">
    <property type="entry name" value="FUMARATE AND NITRATE REDUCTION REGULATORY PROTEIN"/>
    <property type="match status" value="1"/>
</dbReference>
<dbReference type="PRINTS" id="PR00034">
    <property type="entry name" value="HTHCRP"/>
</dbReference>
<dbReference type="AlphaFoldDB" id="A0A4S8PXU3"/>
<gene>
    <name evidence="7" type="ORF">FAA86_14625</name>
</gene>
<evidence type="ECO:0000313" key="7">
    <source>
        <dbReference type="EMBL" id="THV34905.1"/>
    </source>
</evidence>
<dbReference type="SMART" id="SM00100">
    <property type="entry name" value="cNMP"/>
    <property type="match status" value="1"/>
</dbReference>
<proteinExistence type="predicted"/>
<keyword evidence="2" id="KW-0238">DNA-binding</keyword>